<keyword evidence="10" id="KW-0998">Cell outer membrane</keyword>
<keyword evidence="7" id="KW-0406">Ion transport</keyword>
<dbReference type="SUPFAM" id="SSF56935">
    <property type="entry name" value="Porins"/>
    <property type="match status" value="1"/>
</dbReference>
<feature type="chain" id="PRO_5045685961" evidence="11">
    <location>
        <begin position="21"/>
        <end position="367"/>
    </location>
</feature>
<feature type="signal peptide" evidence="11">
    <location>
        <begin position="1"/>
        <end position="20"/>
    </location>
</feature>
<keyword evidence="9" id="KW-0472">Membrane</keyword>
<dbReference type="PANTHER" id="PTHR34501">
    <property type="entry name" value="PROTEIN YDDL-RELATED"/>
    <property type="match status" value="1"/>
</dbReference>
<sequence>MKKSCLVLSVLAASSLSAMAQSSVQMYGIVDGGVRYTTNNGADKSSRLVQVVGGGMSQSRLGINVNEDLGGGMRTLVNLETRINSDTGAAAGNPDFWRQAWVGLQSTDFGRITIGRQYNILFDAYTSTFASFKYSTYIDAFKPELGMSLGSRQDNMVKYMAEWEGLRLELQVSAGEGVTAATTNGKTVGGLLRYATGPLAVVGAIQKLDDAAGKSVTASLLGVGYTDGPLYLNAGWAKNSIDTGFNSTLNAGLLAGISPLAAPSNPAAAGGPAAVLAKDRTMYSFGGTYQLTTEWNLGAQYWHAKQAGLLSTMDGSADLFAFVADYAFSKRTDAYAEFDHSKIKGNLAFSNGASSRSGFMVGLRHRF</sequence>
<evidence type="ECO:0000256" key="5">
    <source>
        <dbReference type="ARBA" id="ARBA00022692"/>
    </source>
</evidence>
<comment type="caution">
    <text evidence="13">The sequence shown here is derived from an EMBL/GenBank/DDBJ whole genome shotgun (WGS) entry which is preliminary data.</text>
</comment>
<dbReference type="InterPro" id="IPR033900">
    <property type="entry name" value="Gram_neg_porin_domain"/>
</dbReference>
<keyword evidence="3" id="KW-0813">Transport</keyword>
<gene>
    <name evidence="13" type="ORF">RQP53_22975</name>
</gene>
<comment type="subunit">
    <text evidence="2">Homotrimer.</text>
</comment>
<evidence type="ECO:0000256" key="2">
    <source>
        <dbReference type="ARBA" id="ARBA00011233"/>
    </source>
</evidence>
<evidence type="ECO:0000256" key="3">
    <source>
        <dbReference type="ARBA" id="ARBA00022448"/>
    </source>
</evidence>
<accession>A0ABU3PJE6</accession>
<feature type="domain" description="Porin" evidence="12">
    <location>
        <begin position="8"/>
        <end position="345"/>
    </location>
</feature>
<dbReference type="Pfam" id="PF13609">
    <property type="entry name" value="Porin_4"/>
    <property type="match status" value="1"/>
</dbReference>
<proteinExistence type="predicted"/>
<organism evidence="13 14">
    <name type="scientific">Roseateles aquae</name>
    <dbReference type="NCBI Taxonomy" id="3077235"/>
    <lineage>
        <taxon>Bacteria</taxon>
        <taxon>Pseudomonadati</taxon>
        <taxon>Pseudomonadota</taxon>
        <taxon>Betaproteobacteria</taxon>
        <taxon>Burkholderiales</taxon>
        <taxon>Sphaerotilaceae</taxon>
        <taxon>Roseateles</taxon>
    </lineage>
</organism>
<dbReference type="PANTHER" id="PTHR34501:SF9">
    <property type="entry name" value="MAJOR OUTER MEMBRANE PROTEIN P.IA"/>
    <property type="match status" value="1"/>
</dbReference>
<keyword evidence="8" id="KW-0626">Porin</keyword>
<keyword evidence="5" id="KW-0812">Transmembrane</keyword>
<evidence type="ECO:0000256" key="7">
    <source>
        <dbReference type="ARBA" id="ARBA00023065"/>
    </source>
</evidence>
<evidence type="ECO:0000313" key="14">
    <source>
        <dbReference type="Proteomes" id="UP001246372"/>
    </source>
</evidence>
<dbReference type="Proteomes" id="UP001246372">
    <property type="component" value="Unassembled WGS sequence"/>
</dbReference>
<keyword evidence="6 11" id="KW-0732">Signal</keyword>
<evidence type="ECO:0000256" key="11">
    <source>
        <dbReference type="SAM" id="SignalP"/>
    </source>
</evidence>
<name>A0ABU3PJE6_9BURK</name>
<dbReference type="EMBL" id="JAVXZY010000013">
    <property type="protein sequence ID" value="MDT9002161.1"/>
    <property type="molecule type" value="Genomic_DNA"/>
</dbReference>
<evidence type="ECO:0000313" key="13">
    <source>
        <dbReference type="EMBL" id="MDT9002161.1"/>
    </source>
</evidence>
<dbReference type="RefSeq" id="WP_315653051.1">
    <property type="nucleotide sequence ID" value="NZ_JAVXZY010000013.1"/>
</dbReference>
<comment type="subcellular location">
    <subcellularLocation>
        <location evidence="1">Cell outer membrane</location>
        <topology evidence="1">Multi-pass membrane protein</topology>
    </subcellularLocation>
</comment>
<evidence type="ECO:0000256" key="9">
    <source>
        <dbReference type="ARBA" id="ARBA00023136"/>
    </source>
</evidence>
<evidence type="ECO:0000259" key="12">
    <source>
        <dbReference type="Pfam" id="PF13609"/>
    </source>
</evidence>
<keyword evidence="4" id="KW-1134">Transmembrane beta strand</keyword>
<reference evidence="13" key="1">
    <citation type="submission" date="2023-09" db="EMBL/GenBank/DDBJ databases">
        <title>Paucibacter sp. APW11 Genome sequencing and assembly.</title>
        <authorList>
            <person name="Kim I."/>
        </authorList>
    </citation>
    <scope>NUCLEOTIDE SEQUENCE</scope>
    <source>
        <strain evidence="13">APW11</strain>
    </source>
</reference>
<keyword evidence="14" id="KW-1185">Reference proteome</keyword>
<evidence type="ECO:0000256" key="1">
    <source>
        <dbReference type="ARBA" id="ARBA00004571"/>
    </source>
</evidence>
<dbReference type="CDD" id="cd00342">
    <property type="entry name" value="gram_neg_porins"/>
    <property type="match status" value="1"/>
</dbReference>
<evidence type="ECO:0000256" key="10">
    <source>
        <dbReference type="ARBA" id="ARBA00023237"/>
    </source>
</evidence>
<evidence type="ECO:0000256" key="4">
    <source>
        <dbReference type="ARBA" id="ARBA00022452"/>
    </source>
</evidence>
<dbReference type="InterPro" id="IPR050298">
    <property type="entry name" value="Gram-neg_bact_OMP"/>
</dbReference>
<evidence type="ECO:0000256" key="6">
    <source>
        <dbReference type="ARBA" id="ARBA00022729"/>
    </source>
</evidence>
<dbReference type="InterPro" id="IPR023614">
    <property type="entry name" value="Porin_dom_sf"/>
</dbReference>
<protein>
    <submittedName>
        <fullName evidence="13">Porin</fullName>
    </submittedName>
</protein>
<dbReference type="Gene3D" id="2.40.160.10">
    <property type="entry name" value="Porin"/>
    <property type="match status" value="1"/>
</dbReference>
<evidence type="ECO:0000256" key="8">
    <source>
        <dbReference type="ARBA" id="ARBA00023114"/>
    </source>
</evidence>